<feature type="coiled-coil region" evidence="1">
    <location>
        <begin position="166"/>
        <end position="193"/>
    </location>
</feature>
<dbReference type="Proteomes" id="UP000745859">
    <property type="component" value="Unassembled WGS sequence"/>
</dbReference>
<name>A0ABX0UBV3_9FLAO</name>
<sequence>MKQQKALHISKIVLQQPNELGALERKLQPTDVFSKPTLGEVYKGPFSSVGYKTVFELTNRFLDGFGFVTKLSEAQKQIITSDLLEACKYESLEDLILFFKNARNGLYGVAKKGVDGNTILGDWLPQYLEAKTLLREQMVSHKKDLHLTMVTDKAKTIETYKKHYEQKAVKKKAEEMRNLANEATKNCDRQMLEDLIMTWERSVELRPYVRLLIVKRKEIRK</sequence>
<gene>
    <name evidence="2" type="ORF">FHR24_001475</name>
</gene>
<evidence type="ECO:0000313" key="3">
    <source>
        <dbReference type="Proteomes" id="UP000745859"/>
    </source>
</evidence>
<accession>A0ABX0UBV3</accession>
<dbReference type="RefSeq" id="WP_167186160.1">
    <property type="nucleotide sequence ID" value="NZ_JAASQL010000001.1"/>
</dbReference>
<proteinExistence type="predicted"/>
<keyword evidence="1" id="KW-0175">Coiled coil</keyword>
<comment type="caution">
    <text evidence="2">The sequence shown here is derived from an EMBL/GenBank/DDBJ whole genome shotgun (WGS) entry which is preliminary data.</text>
</comment>
<protein>
    <submittedName>
        <fullName evidence="2">Uncharacterized protein</fullName>
    </submittedName>
</protein>
<reference evidence="2 3" key="1">
    <citation type="submission" date="2020-03" db="EMBL/GenBank/DDBJ databases">
        <title>Genomic Encyclopedia of Type Strains, Phase IV (KMG-IV): sequencing the most valuable type-strain genomes for metagenomic binning, comparative biology and taxonomic classification.</title>
        <authorList>
            <person name="Goeker M."/>
        </authorList>
    </citation>
    <scope>NUCLEOTIDE SEQUENCE [LARGE SCALE GENOMIC DNA]</scope>
    <source>
        <strain evidence="2 3">DSM 101599</strain>
    </source>
</reference>
<organism evidence="2 3">
    <name type="scientific">Wenyingzhuangia heitensis</name>
    <dbReference type="NCBI Taxonomy" id="1487859"/>
    <lineage>
        <taxon>Bacteria</taxon>
        <taxon>Pseudomonadati</taxon>
        <taxon>Bacteroidota</taxon>
        <taxon>Flavobacteriia</taxon>
        <taxon>Flavobacteriales</taxon>
        <taxon>Flavobacteriaceae</taxon>
        <taxon>Wenyingzhuangia</taxon>
    </lineage>
</organism>
<keyword evidence="3" id="KW-1185">Reference proteome</keyword>
<evidence type="ECO:0000313" key="2">
    <source>
        <dbReference type="EMBL" id="NIJ45036.1"/>
    </source>
</evidence>
<evidence type="ECO:0000256" key="1">
    <source>
        <dbReference type="SAM" id="Coils"/>
    </source>
</evidence>
<dbReference type="EMBL" id="JAASQL010000001">
    <property type="protein sequence ID" value="NIJ45036.1"/>
    <property type="molecule type" value="Genomic_DNA"/>
</dbReference>